<dbReference type="SUPFAM" id="SSF52172">
    <property type="entry name" value="CheY-like"/>
    <property type="match status" value="1"/>
</dbReference>
<dbReference type="Gene3D" id="3.40.50.2300">
    <property type="match status" value="1"/>
</dbReference>
<comment type="caution">
    <text evidence="7">The sequence shown here is derived from an EMBL/GenBank/DDBJ whole genome shotgun (WGS) entry which is preliminary data.</text>
</comment>
<dbReference type="PROSITE" id="PS50043">
    <property type="entry name" value="HTH_LUXR_2"/>
    <property type="match status" value="1"/>
</dbReference>
<dbReference type="Pfam" id="PF00072">
    <property type="entry name" value="Response_reg"/>
    <property type="match status" value="1"/>
</dbReference>
<dbReference type="AlphaFoldDB" id="A0A4S1DUP8"/>
<dbReference type="InterPro" id="IPR039420">
    <property type="entry name" value="WalR-like"/>
</dbReference>
<dbReference type="PANTHER" id="PTHR43214">
    <property type="entry name" value="TWO-COMPONENT RESPONSE REGULATOR"/>
    <property type="match status" value="1"/>
</dbReference>
<keyword evidence="8" id="KW-1185">Reference proteome</keyword>
<accession>A0A4S1DUP8</accession>
<dbReference type="InterPro" id="IPR016032">
    <property type="entry name" value="Sig_transdc_resp-reg_C-effctor"/>
</dbReference>
<keyword evidence="3" id="KW-0804">Transcription</keyword>
<dbReference type="RefSeq" id="WP_135877834.1">
    <property type="nucleotide sequence ID" value="NZ_SRSO01000020.1"/>
</dbReference>
<dbReference type="GO" id="GO:0006355">
    <property type="term" value="P:regulation of DNA-templated transcription"/>
    <property type="evidence" value="ECO:0007669"/>
    <property type="project" value="InterPro"/>
</dbReference>
<evidence type="ECO:0000256" key="4">
    <source>
        <dbReference type="PROSITE-ProRule" id="PRU00169"/>
    </source>
</evidence>
<dbReference type="GO" id="GO:0003677">
    <property type="term" value="F:DNA binding"/>
    <property type="evidence" value="ECO:0007669"/>
    <property type="project" value="UniProtKB-KW"/>
</dbReference>
<dbReference type="InterPro" id="IPR036388">
    <property type="entry name" value="WH-like_DNA-bd_sf"/>
</dbReference>
<dbReference type="SMART" id="SM00448">
    <property type="entry name" value="REC"/>
    <property type="match status" value="1"/>
</dbReference>
<dbReference type="OrthoDB" id="9795108at2"/>
<dbReference type="InterPro" id="IPR011006">
    <property type="entry name" value="CheY-like_superfamily"/>
</dbReference>
<dbReference type="SUPFAM" id="SSF46894">
    <property type="entry name" value="C-terminal effector domain of the bipartite response regulators"/>
    <property type="match status" value="1"/>
</dbReference>
<keyword evidence="1" id="KW-0805">Transcription regulation</keyword>
<dbReference type="InterPro" id="IPR000792">
    <property type="entry name" value="Tscrpt_reg_LuxR_C"/>
</dbReference>
<dbReference type="Gene3D" id="1.10.10.10">
    <property type="entry name" value="Winged helix-like DNA-binding domain superfamily/Winged helix DNA-binding domain"/>
    <property type="match status" value="1"/>
</dbReference>
<evidence type="ECO:0000256" key="3">
    <source>
        <dbReference type="ARBA" id="ARBA00023163"/>
    </source>
</evidence>
<dbReference type="InterPro" id="IPR001789">
    <property type="entry name" value="Sig_transdc_resp-reg_receiver"/>
</dbReference>
<gene>
    <name evidence="7" type="ORF">EM932_14090</name>
</gene>
<evidence type="ECO:0000256" key="2">
    <source>
        <dbReference type="ARBA" id="ARBA00023125"/>
    </source>
</evidence>
<dbReference type="GO" id="GO:0000160">
    <property type="term" value="P:phosphorelay signal transduction system"/>
    <property type="evidence" value="ECO:0007669"/>
    <property type="project" value="InterPro"/>
</dbReference>
<evidence type="ECO:0000256" key="1">
    <source>
        <dbReference type="ARBA" id="ARBA00023015"/>
    </source>
</evidence>
<dbReference type="SMART" id="SM00421">
    <property type="entry name" value="HTH_LUXR"/>
    <property type="match status" value="1"/>
</dbReference>
<reference evidence="7 8" key="1">
    <citation type="submission" date="2019-04" db="EMBL/GenBank/DDBJ databases">
        <authorList>
            <person name="Liu A."/>
        </authorList>
    </citation>
    <scope>NUCLEOTIDE SEQUENCE [LARGE SCALE GENOMIC DNA]</scope>
    <source>
        <strain evidence="7 8">RZ03</strain>
    </source>
</reference>
<dbReference type="PANTHER" id="PTHR43214:SF41">
    <property type="entry name" value="NITRATE_NITRITE RESPONSE REGULATOR PROTEIN NARP"/>
    <property type="match status" value="1"/>
</dbReference>
<keyword evidence="2" id="KW-0238">DNA-binding</keyword>
<dbReference type="CDD" id="cd06170">
    <property type="entry name" value="LuxR_C_like"/>
    <property type="match status" value="1"/>
</dbReference>
<evidence type="ECO:0000313" key="8">
    <source>
        <dbReference type="Proteomes" id="UP000307602"/>
    </source>
</evidence>
<feature type="domain" description="HTH luxR-type" evidence="5">
    <location>
        <begin position="141"/>
        <end position="206"/>
    </location>
</feature>
<proteinExistence type="predicted"/>
<dbReference type="PROSITE" id="PS50110">
    <property type="entry name" value="RESPONSE_REGULATORY"/>
    <property type="match status" value="1"/>
</dbReference>
<feature type="domain" description="Response regulatory" evidence="6">
    <location>
        <begin position="6"/>
        <end position="126"/>
    </location>
</feature>
<dbReference type="Pfam" id="PF00196">
    <property type="entry name" value="GerE"/>
    <property type="match status" value="1"/>
</dbReference>
<dbReference type="EMBL" id="SRSO01000020">
    <property type="protein sequence ID" value="TGV01800.1"/>
    <property type="molecule type" value="Genomic_DNA"/>
</dbReference>
<protein>
    <submittedName>
        <fullName evidence="7">Response regulator transcription factor</fullName>
    </submittedName>
</protein>
<evidence type="ECO:0000259" key="6">
    <source>
        <dbReference type="PROSITE" id="PS50110"/>
    </source>
</evidence>
<sequence>MTKTVDILIVDDSLIFSQALSSLLKQYPNQVNSVQIVHNYQEALRILSMRKITTLILDLNFESQEYTGFDIAKKVKEFYPEIKIIILTQQAKIDNYETLFNDINVDGYLDKRVGIEEALEALSSVAKGEKYIDRNIKAMLEIGKWLDISKREREIADLLSQGLTQKEIAKQLFISNRTVETHIKNLTKRIGAKNTAHLVTIYTKYINGNREGYI</sequence>
<evidence type="ECO:0000313" key="7">
    <source>
        <dbReference type="EMBL" id="TGV01800.1"/>
    </source>
</evidence>
<dbReference type="Proteomes" id="UP000307602">
    <property type="component" value="Unassembled WGS sequence"/>
</dbReference>
<dbReference type="PRINTS" id="PR00038">
    <property type="entry name" value="HTHLUXR"/>
</dbReference>
<keyword evidence="4" id="KW-0597">Phosphoprotein</keyword>
<organism evidence="7 8">
    <name type="scientific">Flavivirga rizhaonensis</name>
    <dbReference type="NCBI Taxonomy" id="2559571"/>
    <lineage>
        <taxon>Bacteria</taxon>
        <taxon>Pseudomonadati</taxon>
        <taxon>Bacteroidota</taxon>
        <taxon>Flavobacteriia</taxon>
        <taxon>Flavobacteriales</taxon>
        <taxon>Flavobacteriaceae</taxon>
        <taxon>Flavivirga</taxon>
    </lineage>
</organism>
<name>A0A4S1DUP8_9FLAO</name>
<evidence type="ECO:0000259" key="5">
    <source>
        <dbReference type="PROSITE" id="PS50043"/>
    </source>
</evidence>
<feature type="modified residue" description="4-aspartylphosphate" evidence="4">
    <location>
        <position position="58"/>
    </location>
</feature>